<evidence type="ECO:0000256" key="1">
    <source>
        <dbReference type="SAM" id="MobiDB-lite"/>
    </source>
</evidence>
<keyword evidence="2" id="KW-0472">Membrane</keyword>
<protein>
    <submittedName>
        <fullName evidence="3">Uncharacterized protein</fullName>
    </submittedName>
</protein>
<feature type="compositionally biased region" description="Basic and acidic residues" evidence="1">
    <location>
        <begin position="231"/>
        <end position="257"/>
    </location>
</feature>
<evidence type="ECO:0000256" key="2">
    <source>
        <dbReference type="SAM" id="Phobius"/>
    </source>
</evidence>
<feature type="transmembrane region" description="Helical" evidence="2">
    <location>
        <begin position="83"/>
        <end position="109"/>
    </location>
</feature>
<name>A0A2A9NIX1_9AGAR</name>
<keyword evidence="2" id="KW-0812">Transmembrane</keyword>
<dbReference type="AlphaFoldDB" id="A0A2A9NIX1"/>
<feature type="transmembrane region" description="Helical" evidence="2">
    <location>
        <begin position="121"/>
        <end position="144"/>
    </location>
</feature>
<feature type="transmembrane region" description="Helical" evidence="2">
    <location>
        <begin position="199"/>
        <end position="218"/>
    </location>
</feature>
<organism evidence="3 4">
    <name type="scientific">Amanita thiersii Skay4041</name>
    <dbReference type="NCBI Taxonomy" id="703135"/>
    <lineage>
        <taxon>Eukaryota</taxon>
        <taxon>Fungi</taxon>
        <taxon>Dikarya</taxon>
        <taxon>Basidiomycota</taxon>
        <taxon>Agaricomycotina</taxon>
        <taxon>Agaricomycetes</taxon>
        <taxon>Agaricomycetidae</taxon>
        <taxon>Agaricales</taxon>
        <taxon>Pluteineae</taxon>
        <taxon>Amanitaceae</taxon>
        <taxon>Amanita</taxon>
    </lineage>
</organism>
<feature type="region of interest" description="Disordered" evidence="1">
    <location>
        <begin position="231"/>
        <end position="304"/>
    </location>
</feature>
<reference evidence="3 4" key="1">
    <citation type="submission" date="2014-02" db="EMBL/GenBank/DDBJ databases">
        <title>Transposable element dynamics among asymbiotic and ectomycorrhizal Amanita fungi.</title>
        <authorList>
            <consortium name="DOE Joint Genome Institute"/>
            <person name="Hess J."/>
            <person name="Skrede I."/>
            <person name="Wolfe B."/>
            <person name="LaButti K."/>
            <person name="Ohm R.A."/>
            <person name="Grigoriev I.V."/>
            <person name="Pringle A."/>
        </authorList>
    </citation>
    <scope>NUCLEOTIDE SEQUENCE [LARGE SCALE GENOMIC DNA]</scope>
    <source>
        <strain evidence="3 4">SKay4041</strain>
    </source>
</reference>
<proteinExistence type="predicted"/>
<evidence type="ECO:0000313" key="4">
    <source>
        <dbReference type="Proteomes" id="UP000242287"/>
    </source>
</evidence>
<dbReference type="EMBL" id="KZ302102">
    <property type="protein sequence ID" value="PFH47613.1"/>
    <property type="molecule type" value="Genomic_DNA"/>
</dbReference>
<accession>A0A2A9NIX1</accession>
<feature type="compositionally biased region" description="Basic and acidic residues" evidence="1">
    <location>
        <begin position="396"/>
        <end position="408"/>
    </location>
</feature>
<feature type="transmembrane region" description="Helical" evidence="2">
    <location>
        <begin position="44"/>
        <end position="63"/>
    </location>
</feature>
<dbReference type="Proteomes" id="UP000242287">
    <property type="component" value="Unassembled WGS sequence"/>
</dbReference>
<dbReference type="OrthoDB" id="2927416at2759"/>
<gene>
    <name evidence="3" type="ORF">AMATHDRAFT_67492</name>
</gene>
<feature type="region of interest" description="Disordered" evidence="1">
    <location>
        <begin position="389"/>
        <end position="413"/>
    </location>
</feature>
<evidence type="ECO:0000313" key="3">
    <source>
        <dbReference type="EMBL" id="PFH47613.1"/>
    </source>
</evidence>
<keyword evidence="2" id="KW-1133">Transmembrane helix</keyword>
<keyword evidence="4" id="KW-1185">Reference proteome</keyword>
<sequence length="448" mass="49415">MTIGSRPPPLVLKYDNFRSLQESSPLSAQLLRRKRTLLSKLYRINWRTVVISLAILNAIRFLFSAANAYQDAIVDHIEHHFRLGQLTVITCILYTLASLIEIYGSLAVYLRRIMWIRIYTYLSFISALFVVSAGVLSTITFFALSDDMIVECISLSIQGKLYLKSTFRGQPWPYKKLRPRLARKQCILAWSNDATYQSVAPFLFFLLPAVLYLILVYTHCRQSRDPAHPACIVKRDSDGASTAERRDSNDEGGERGRGRQLRAGARRRRAAPRERAGGYRALQGEDSASTTTTTTTMESGNGMEIEIVVKSASRRGRGGAEGAGLRRAAVAGRMREFERGHVEQRGPESFTASQRRALSRVGQHLPPPVGVAGAGATAAPVQMQSMAVMKSASGGSHEKEKKKDEEGRTQYGVTPGLPAYGDVFGAGAGAYGYGAYGGRLDMESAWFD</sequence>
<feature type="compositionally biased region" description="Basic residues" evidence="1">
    <location>
        <begin position="258"/>
        <end position="270"/>
    </location>
</feature>